<comment type="caution">
    <text evidence="5">The sequence shown here is derived from an EMBL/GenBank/DDBJ whole genome shotgun (WGS) entry which is preliminary data.</text>
</comment>
<organism evidence="5 6">
    <name type="scientific">Falsiroseomonas oleicola</name>
    <dbReference type="NCBI Taxonomy" id="2801474"/>
    <lineage>
        <taxon>Bacteria</taxon>
        <taxon>Pseudomonadati</taxon>
        <taxon>Pseudomonadota</taxon>
        <taxon>Alphaproteobacteria</taxon>
        <taxon>Acetobacterales</taxon>
        <taxon>Roseomonadaceae</taxon>
        <taxon>Falsiroseomonas</taxon>
    </lineage>
</organism>
<dbReference type="InterPro" id="IPR000524">
    <property type="entry name" value="Tscrpt_reg_HTH_GntR"/>
</dbReference>
<dbReference type="PANTHER" id="PTHR43537:SF52">
    <property type="entry name" value="FATTY ACID METABOLISM REGULATOR PROTEIN"/>
    <property type="match status" value="1"/>
</dbReference>
<evidence type="ECO:0000259" key="4">
    <source>
        <dbReference type="PROSITE" id="PS50949"/>
    </source>
</evidence>
<dbReference type="RefSeq" id="WP_216876439.1">
    <property type="nucleotide sequence ID" value="NZ_JAERQM010000004.1"/>
</dbReference>
<keyword evidence="2" id="KW-0238">DNA-binding</keyword>
<dbReference type="Pfam" id="PF00392">
    <property type="entry name" value="GntR"/>
    <property type="match status" value="1"/>
</dbReference>
<keyword evidence="3" id="KW-0804">Transcription</keyword>
<evidence type="ECO:0000256" key="2">
    <source>
        <dbReference type="ARBA" id="ARBA00023125"/>
    </source>
</evidence>
<dbReference type="PANTHER" id="PTHR43537">
    <property type="entry name" value="TRANSCRIPTIONAL REGULATOR, GNTR FAMILY"/>
    <property type="match status" value="1"/>
</dbReference>
<dbReference type="SMART" id="SM00345">
    <property type="entry name" value="HTH_GNTR"/>
    <property type="match status" value="2"/>
</dbReference>
<evidence type="ECO:0000313" key="6">
    <source>
        <dbReference type="Proteomes" id="UP000689967"/>
    </source>
</evidence>
<evidence type="ECO:0000256" key="3">
    <source>
        <dbReference type="ARBA" id="ARBA00023163"/>
    </source>
</evidence>
<feature type="domain" description="HTH gntR-type" evidence="4">
    <location>
        <begin position="8"/>
        <end position="75"/>
    </location>
</feature>
<dbReference type="Proteomes" id="UP000689967">
    <property type="component" value="Unassembled WGS sequence"/>
</dbReference>
<reference evidence="5 6" key="1">
    <citation type="submission" date="2021-01" db="EMBL/GenBank/DDBJ databases">
        <title>Roseomonas sp. nov, a bacterium isolated from an oil production mixture in Yumen Oilfield.</title>
        <authorList>
            <person name="Wu D."/>
        </authorList>
    </citation>
    <scope>NUCLEOTIDE SEQUENCE [LARGE SCALE GENOMIC DNA]</scope>
    <source>
        <strain evidence="5 6">ROY-5-3</strain>
    </source>
</reference>
<dbReference type="Pfam" id="PF07729">
    <property type="entry name" value="FCD"/>
    <property type="match status" value="1"/>
</dbReference>
<gene>
    <name evidence="5" type="ORF">JJQ90_14035</name>
</gene>
<dbReference type="CDD" id="cd07377">
    <property type="entry name" value="WHTH_GntR"/>
    <property type="match status" value="1"/>
</dbReference>
<keyword evidence="1" id="KW-0805">Transcription regulation</keyword>
<keyword evidence="6" id="KW-1185">Reference proteome</keyword>
<sequence>MPDASPPRGTAAELAASIAGDIASGALPPGQHLAAQPLADRYGVSRFPVAQALRHLASQGVVVAEPRRGFFVAADAVARLAGTTPPPAGLSATYFAIAEDRLSGRLPDSISEAAMRERYGLSKGALAQLLDRIAAEGWAERRPGYGWRFSSVLTTPDAMGQTYRLRQAIEPASLMEPGYHLEPATVTRLRLVEQHMLAGGIETASADALYERGVRFHEAIVGASGNPFFLEALQRVNRIRRLLVYRSLVDRRRFWRQAEEHLAILDLLQQKRQAEAAALLREHLGHVVESLEAMRPLMEQGNRGPEPTDTP</sequence>
<dbReference type="EMBL" id="JAERQM010000004">
    <property type="protein sequence ID" value="MBU8544836.1"/>
    <property type="molecule type" value="Genomic_DNA"/>
</dbReference>
<evidence type="ECO:0000313" key="5">
    <source>
        <dbReference type="EMBL" id="MBU8544836.1"/>
    </source>
</evidence>
<evidence type="ECO:0000256" key="1">
    <source>
        <dbReference type="ARBA" id="ARBA00023015"/>
    </source>
</evidence>
<dbReference type="PROSITE" id="PS50949">
    <property type="entry name" value="HTH_GNTR"/>
    <property type="match status" value="1"/>
</dbReference>
<name>A0ABS6H8Y1_9PROT</name>
<accession>A0ABS6H8Y1</accession>
<dbReference type="InterPro" id="IPR011711">
    <property type="entry name" value="GntR_C"/>
</dbReference>
<protein>
    <submittedName>
        <fullName evidence="5">GntR family transcriptional regulator</fullName>
    </submittedName>
</protein>
<dbReference type="SMART" id="SM00895">
    <property type="entry name" value="FCD"/>
    <property type="match status" value="1"/>
</dbReference>
<proteinExistence type="predicted"/>